<keyword evidence="2" id="KW-0472">Membrane</keyword>
<keyword evidence="2" id="KW-1133">Transmembrane helix</keyword>
<accession>A0A4U0TS98</accession>
<proteinExistence type="predicted"/>
<evidence type="ECO:0000256" key="1">
    <source>
        <dbReference type="SAM" id="MobiDB-lite"/>
    </source>
</evidence>
<reference evidence="3 4" key="1">
    <citation type="submission" date="2017-03" db="EMBL/GenBank/DDBJ databases">
        <title>Genomes of endolithic fungi from Antarctica.</title>
        <authorList>
            <person name="Coleine C."/>
            <person name="Masonjones S."/>
            <person name="Stajich J.E."/>
        </authorList>
    </citation>
    <scope>NUCLEOTIDE SEQUENCE [LARGE SCALE GENOMIC DNA]</scope>
    <source>
        <strain evidence="3 4">CCFEE 5311</strain>
    </source>
</reference>
<dbReference type="AlphaFoldDB" id="A0A4U0TS98"/>
<keyword evidence="2" id="KW-0812">Transmembrane</keyword>
<sequence>MSSALHSLLRLPSSLRAQAFRQTLRSPCRPSQVDRSLRRAFTSTPRTSKQKNRPTKPTSTTSSPRRQPPEPSQKQAFQPPPPKSDFNASRSALPTYADTLLANHANPILLYKAPSHRSFYITSYFFGSLLLIGAYNWAIVVSEPPPGVNDQGSWGRYLMTGVTMGTTLVVSVFGTVLILAPVGMVGRISLLRNPAIGVMAEQGVRLPPVLRVEMETPLPFMKRKIHDLAPAKALLDRNVSAVDIELTSIPLKDAQAFTSDTAHLSAGVPKLQHPPRDAVSRFITTLTRDIRRMFYREGFAYLRSDKYGNWKVDLQHCELLDQGRPLDRLTVADPSSGKGPAAWLKRFMVA</sequence>
<evidence type="ECO:0000256" key="2">
    <source>
        <dbReference type="SAM" id="Phobius"/>
    </source>
</evidence>
<dbReference type="OrthoDB" id="4140442at2759"/>
<feature type="compositionally biased region" description="Low complexity" evidence="1">
    <location>
        <begin position="55"/>
        <end position="65"/>
    </location>
</feature>
<feature type="transmembrane region" description="Helical" evidence="2">
    <location>
        <begin position="158"/>
        <end position="182"/>
    </location>
</feature>
<dbReference type="STRING" id="329885.A0A4U0TS98"/>
<protein>
    <submittedName>
        <fullName evidence="3">Uncharacterized protein</fullName>
    </submittedName>
</protein>
<organism evidence="3 4">
    <name type="scientific">Friedmanniomyces endolithicus</name>
    <dbReference type="NCBI Taxonomy" id="329885"/>
    <lineage>
        <taxon>Eukaryota</taxon>
        <taxon>Fungi</taxon>
        <taxon>Dikarya</taxon>
        <taxon>Ascomycota</taxon>
        <taxon>Pezizomycotina</taxon>
        <taxon>Dothideomycetes</taxon>
        <taxon>Dothideomycetidae</taxon>
        <taxon>Mycosphaerellales</taxon>
        <taxon>Teratosphaeriaceae</taxon>
        <taxon>Friedmanniomyces</taxon>
    </lineage>
</organism>
<gene>
    <name evidence="3" type="ORF">B0A54_17189</name>
</gene>
<evidence type="ECO:0000313" key="4">
    <source>
        <dbReference type="Proteomes" id="UP000310066"/>
    </source>
</evidence>
<comment type="caution">
    <text evidence="3">The sequence shown here is derived from an EMBL/GenBank/DDBJ whole genome shotgun (WGS) entry which is preliminary data.</text>
</comment>
<feature type="region of interest" description="Disordered" evidence="1">
    <location>
        <begin position="22"/>
        <end position="89"/>
    </location>
</feature>
<dbReference type="Proteomes" id="UP000310066">
    <property type="component" value="Unassembled WGS sequence"/>
</dbReference>
<dbReference type="EMBL" id="NAJP01000167">
    <property type="protein sequence ID" value="TKA25014.1"/>
    <property type="molecule type" value="Genomic_DNA"/>
</dbReference>
<feature type="transmembrane region" description="Helical" evidence="2">
    <location>
        <begin position="119"/>
        <end position="138"/>
    </location>
</feature>
<name>A0A4U0TS98_9PEZI</name>
<evidence type="ECO:0000313" key="3">
    <source>
        <dbReference type="EMBL" id="TKA25014.1"/>
    </source>
</evidence>